<dbReference type="EMBL" id="GBXM01046471">
    <property type="protein sequence ID" value="JAH62106.1"/>
    <property type="molecule type" value="Transcribed_RNA"/>
</dbReference>
<protein>
    <submittedName>
        <fullName evidence="1">Uncharacterized protein</fullName>
    </submittedName>
</protein>
<reference evidence="1" key="2">
    <citation type="journal article" date="2015" name="Fish Shellfish Immunol.">
        <title>Early steps in the European eel (Anguilla anguilla)-Vibrio vulnificus interaction in the gills: Role of the RtxA13 toxin.</title>
        <authorList>
            <person name="Callol A."/>
            <person name="Pajuelo D."/>
            <person name="Ebbesson L."/>
            <person name="Teles M."/>
            <person name="MacKenzie S."/>
            <person name="Amaro C."/>
        </authorList>
    </citation>
    <scope>NUCLEOTIDE SEQUENCE</scope>
</reference>
<evidence type="ECO:0000313" key="1">
    <source>
        <dbReference type="EMBL" id="JAH62106.1"/>
    </source>
</evidence>
<accession>A0A0E9U8E0</accession>
<proteinExistence type="predicted"/>
<sequence length="32" mass="3894">MISYFLEKQKHFDCLNICLHLLFITSQCHVMH</sequence>
<reference evidence="1" key="1">
    <citation type="submission" date="2014-11" db="EMBL/GenBank/DDBJ databases">
        <authorList>
            <person name="Amaro Gonzalez C."/>
        </authorList>
    </citation>
    <scope>NUCLEOTIDE SEQUENCE</scope>
</reference>
<dbReference type="AlphaFoldDB" id="A0A0E9U8E0"/>
<name>A0A0E9U8E0_ANGAN</name>
<organism evidence="1">
    <name type="scientific">Anguilla anguilla</name>
    <name type="common">European freshwater eel</name>
    <name type="synonym">Muraena anguilla</name>
    <dbReference type="NCBI Taxonomy" id="7936"/>
    <lineage>
        <taxon>Eukaryota</taxon>
        <taxon>Metazoa</taxon>
        <taxon>Chordata</taxon>
        <taxon>Craniata</taxon>
        <taxon>Vertebrata</taxon>
        <taxon>Euteleostomi</taxon>
        <taxon>Actinopterygii</taxon>
        <taxon>Neopterygii</taxon>
        <taxon>Teleostei</taxon>
        <taxon>Anguilliformes</taxon>
        <taxon>Anguillidae</taxon>
        <taxon>Anguilla</taxon>
    </lineage>
</organism>